<dbReference type="AlphaFoldDB" id="A0A0F9QWW4"/>
<gene>
    <name evidence="3" type="ORF">LCGC14_0963640</name>
</gene>
<keyword evidence="1" id="KW-0175">Coiled coil</keyword>
<keyword evidence="2" id="KW-0472">Membrane</keyword>
<keyword evidence="2" id="KW-0812">Transmembrane</keyword>
<dbReference type="EMBL" id="LAZR01003501">
    <property type="protein sequence ID" value="KKN17651.1"/>
    <property type="molecule type" value="Genomic_DNA"/>
</dbReference>
<feature type="transmembrane region" description="Helical" evidence="2">
    <location>
        <begin position="6"/>
        <end position="25"/>
    </location>
</feature>
<name>A0A0F9QWW4_9ZZZZ</name>
<organism evidence="3">
    <name type="scientific">marine sediment metagenome</name>
    <dbReference type="NCBI Taxonomy" id="412755"/>
    <lineage>
        <taxon>unclassified sequences</taxon>
        <taxon>metagenomes</taxon>
        <taxon>ecological metagenomes</taxon>
    </lineage>
</organism>
<sequence>MNKREYVPFWIALWLITMTVIVGSIRNINPTNVSEYMIRQDERIATQSAKIVELENEVQEDIELFKMFEDRLTKKEVDGVWAEWNREVCPQYHDYYFCESAKGSYQ</sequence>
<feature type="coiled-coil region" evidence="1">
    <location>
        <begin position="37"/>
        <end position="71"/>
    </location>
</feature>
<protein>
    <submittedName>
        <fullName evidence="3">Uncharacterized protein</fullName>
    </submittedName>
</protein>
<evidence type="ECO:0000256" key="2">
    <source>
        <dbReference type="SAM" id="Phobius"/>
    </source>
</evidence>
<keyword evidence="2" id="KW-1133">Transmembrane helix</keyword>
<proteinExistence type="predicted"/>
<reference evidence="3" key="1">
    <citation type="journal article" date="2015" name="Nature">
        <title>Complex archaea that bridge the gap between prokaryotes and eukaryotes.</title>
        <authorList>
            <person name="Spang A."/>
            <person name="Saw J.H."/>
            <person name="Jorgensen S.L."/>
            <person name="Zaremba-Niedzwiedzka K."/>
            <person name="Martijn J."/>
            <person name="Lind A.E."/>
            <person name="van Eijk R."/>
            <person name="Schleper C."/>
            <person name="Guy L."/>
            <person name="Ettema T.J."/>
        </authorList>
    </citation>
    <scope>NUCLEOTIDE SEQUENCE</scope>
</reference>
<evidence type="ECO:0000313" key="3">
    <source>
        <dbReference type="EMBL" id="KKN17651.1"/>
    </source>
</evidence>
<comment type="caution">
    <text evidence="3">The sequence shown here is derived from an EMBL/GenBank/DDBJ whole genome shotgun (WGS) entry which is preliminary data.</text>
</comment>
<evidence type="ECO:0000256" key="1">
    <source>
        <dbReference type="SAM" id="Coils"/>
    </source>
</evidence>
<accession>A0A0F9QWW4</accession>